<sequence length="126" mass="14939">MEQNGCVVTVRLIRSFEHRNIRNIVYHQVDTSMTCKSFIDFVLKDVALRTDVPPPFRKFEYNKMKIEHQPFGMKSNDPVINRENDEELILQDEKSLSDMGVVNETVLSFFRFDDYKKYSSNPQLVW</sequence>
<evidence type="ECO:0000313" key="2">
    <source>
        <dbReference type="Proteomes" id="UP001652625"/>
    </source>
</evidence>
<organism evidence="2 3">
    <name type="scientific">Hydra vulgaris</name>
    <name type="common">Hydra</name>
    <name type="synonym">Hydra attenuata</name>
    <dbReference type="NCBI Taxonomy" id="6087"/>
    <lineage>
        <taxon>Eukaryota</taxon>
        <taxon>Metazoa</taxon>
        <taxon>Cnidaria</taxon>
        <taxon>Hydrozoa</taxon>
        <taxon>Hydroidolina</taxon>
        <taxon>Anthoathecata</taxon>
        <taxon>Aplanulata</taxon>
        <taxon>Hydridae</taxon>
        <taxon>Hydra</taxon>
    </lineage>
</organism>
<keyword evidence="2" id="KW-1185">Reference proteome</keyword>
<evidence type="ECO:0000256" key="1">
    <source>
        <dbReference type="ARBA" id="ARBA00007176"/>
    </source>
</evidence>
<dbReference type="RefSeq" id="XP_065653541.1">
    <property type="nucleotide sequence ID" value="XM_065797469.1"/>
</dbReference>
<comment type="similarity">
    <text evidence="1">Belongs to the UPF0538 family.</text>
</comment>
<dbReference type="InterPro" id="IPR018794">
    <property type="entry name" value="UPF0538"/>
</dbReference>
<evidence type="ECO:0000313" key="3">
    <source>
        <dbReference type="RefSeq" id="XP_065653541.1"/>
    </source>
</evidence>
<name>A0ABM4BWD7_HYDVU</name>
<dbReference type="Proteomes" id="UP001652625">
    <property type="component" value="Chromosome 05"/>
</dbReference>
<proteinExistence type="inferred from homology"/>
<dbReference type="PANTHER" id="PTHR18444">
    <property type="entry name" value="UPF0538 FAMILY MEMBER"/>
    <property type="match status" value="1"/>
</dbReference>
<accession>A0ABM4BWD7</accession>
<protein>
    <submittedName>
        <fullName evidence="3">UPF0538 protein C2orf76 homolog</fullName>
    </submittedName>
</protein>
<dbReference type="GeneID" id="136080607"/>
<dbReference type="Pfam" id="PF10209">
    <property type="entry name" value="DUF2340"/>
    <property type="match status" value="1"/>
</dbReference>
<gene>
    <name evidence="3" type="primary">LOC136080607</name>
</gene>
<reference evidence="3" key="1">
    <citation type="submission" date="2025-08" db="UniProtKB">
        <authorList>
            <consortium name="RefSeq"/>
        </authorList>
    </citation>
    <scope>IDENTIFICATION</scope>
</reference>
<dbReference type="PANTHER" id="PTHR18444:SF9">
    <property type="entry name" value="UPF0538 PROTEIN C2ORF76"/>
    <property type="match status" value="1"/>
</dbReference>